<organism evidence="3 4">
    <name type="scientific">Fredinandcohnia quinoae</name>
    <dbReference type="NCBI Taxonomy" id="2918902"/>
    <lineage>
        <taxon>Bacteria</taxon>
        <taxon>Bacillati</taxon>
        <taxon>Bacillota</taxon>
        <taxon>Bacilli</taxon>
        <taxon>Bacillales</taxon>
        <taxon>Bacillaceae</taxon>
        <taxon>Fredinandcohnia</taxon>
    </lineage>
</organism>
<evidence type="ECO:0000256" key="1">
    <source>
        <dbReference type="SAM" id="Phobius"/>
    </source>
</evidence>
<feature type="transmembrane region" description="Helical" evidence="1">
    <location>
        <begin position="75"/>
        <end position="96"/>
    </location>
</feature>
<dbReference type="Pfam" id="PF18902">
    <property type="entry name" value="DUF5658"/>
    <property type="match status" value="1"/>
</dbReference>
<keyword evidence="4" id="KW-1185">Reference proteome</keyword>
<keyword evidence="1" id="KW-0812">Transmembrane</keyword>
<evidence type="ECO:0000313" key="4">
    <source>
        <dbReference type="Proteomes" id="UP001431131"/>
    </source>
</evidence>
<keyword evidence="1" id="KW-0472">Membrane</keyword>
<keyword evidence="1" id="KW-1133">Transmembrane helix</keyword>
<dbReference type="AlphaFoldDB" id="A0AAW5E6Y2"/>
<dbReference type="RefSeq" id="WP_240253696.1">
    <property type="nucleotide sequence ID" value="NZ_JAKTTI010000006.1"/>
</dbReference>
<evidence type="ECO:0000313" key="3">
    <source>
        <dbReference type="EMBL" id="MCH1624903.1"/>
    </source>
</evidence>
<feature type="transmembrane region" description="Helical" evidence="1">
    <location>
        <begin position="7"/>
        <end position="29"/>
    </location>
</feature>
<reference evidence="3" key="1">
    <citation type="submission" date="2022-02" db="EMBL/GenBank/DDBJ databases">
        <title>Fredinandcohnia quinoae sp. nov. isolated from Chenopodium quinoa seeds.</title>
        <authorList>
            <person name="Saati-Santamaria Z."/>
            <person name="Flores-Felix J.D."/>
            <person name="Igual J.M."/>
            <person name="Velazquez E."/>
            <person name="Garcia-Fraile P."/>
            <person name="Martinez-Molina E."/>
        </authorList>
    </citation>
    <scope>NUCLEOTIDE SEQUENCE</scope>
    <source>
        <strain evidence="3">SECRCQ15</strain>
    </source>
</reference>
<comment type="caution">
    <text evidence="3">The sequence shown here is derived from an EMBL/GenBank/DDBJ whole genome shotgun (WGS) entry which is preliminary data.</text>
</comment>
<name>A0AAW5E6Y2_9BACI</name>
<proteinExistence type="predicted"/>
<dbReference type="EMBL" id="JAKTTI010000006">
    <property type="protein sequence ID" value="MCH1624903.1"/>
    <property type="molecule type" value="Genomic_DNA"/>
</dbReference>
<sequence>MKVIFSYLAIVNLLDGIFTYVGLQLLVITEVNPLMNYLYEKDPLLFMGMKFALSITLGGFILLNKLPTTGWVRVLATLTSIIYTAIFILHGFWIIYFI</sequence>
<evidence type="ECO:0000259" key="2">
    <source>
        <dbReference type="Pfam" id="PF18902"/>
    </source>
</evidence>
<protein>
    <submittedName>
        <fullName evidence="3">DUF5658 family protein</fullName>
    </submittedName>
</protein>
<feature type="domain" description="DUF5658" evidence="2">
    <location>
        <begin position="7"/>
        <end position="95"/>
    </location>
</feature>
<dbReference type="Proteomes" id="UP001431131">
    <property type="component" value="Unassembled WGS sequence"/>
</dbReference>
<gene>
    <name evidence="3" type="ORF">MJG50_06155</name>
</gene>
<accession>A0AAW5E6Y2</accession>
<dbReference type="InterPro" id="IPR043717">
    <property type="entry name" value="DUF5658"/>
</dbReference>
<feature type="transmembrane region" description="Helical" evidence="1">
    <location>
        <begin position="44"/>
        <end position="63"/>
    </location>
</feature>